<dbReference type="GO" id="GO:0005783">
    <property type="term" value="C:endoplasmic reticulum"/>
    <property type="evidence" value="ECO:0007669"/>
    <property type="project" value="TreeGrafter"/>
</dbReference>
<dbReference type="VEuPathDB" id="FungiDB:CJI97_002870"/>
<comment type="similarity">
    <text evidence="1 6">Belongs to the lysophospholipase family.</text>
</comment>
<dbReference type="PROSITE" id="PS51210">
    <property type="entry name" value="PLA2C"/>
    <property type="match status" value="1"/>
</dbReference>
<dbReference type="GO" id="GO:0005886">
    <property type="term" value="C:plasma membrane"/>
    <property type="evidence" value="ECO:0007669"/>
    <property type="project" value="TreeGrafter"/>
</dbReference>
<dbReference type="GO" id="GO:0046475">
    <property type="term" value="P:glycerophospholipid catabolic process"/>
    <property type="evidence" value="ECO:0007669"/>
    <property type="project" value="TreeGrafter"/>
</dbReference>
<evidence type="ECO:0000256" key="2">
    <source>
        <dbReference type="ARBA" id="ARBA00022801"/>
    </source>
</evidence>
<name>A0A0L0P3D2_CANAR</name>
<dbReference type="PANTHER" id="PTHR10728">
    <property type="entry name" value="CYTOSOLIC PHOSPHOLIPASE A2"/>
    <property type="match status" value="1"/>
</dbReference>
<organism evidence="8 9">
    <name type="scientific">Candidozyma auris</name>
    <name type="common">Yeast</name>
    <name type="synonym">Candida auris</name>
    <dbReference type="NCBI Taxonomy" id="498019"/>
    <lineage>
        <taxon>Eukaryota</taxon>
        <taxon>Fungi</taxon>
        <taxon>Dikarya</taxon>
        <taxon>Ascomycota</taxon>
        <taxon>Saccharomycotina</taxon>
        <taxon>Pichiomycetes</taxon>
        <taxon>Metschnikowiaceae</taxon>
        <taxon>Candidozyma</taxon>
    </lineage>
</organism>
<evidence type="ECO:0000256" key="4">
    <source>
        <dbReference type="ARBA" id="ARBA00023098"/>
    </source>
</evidence>
<evidence type="ECO:0000313" key="8">
    <source>
        <dbReference type="EMBL" id="KNE00819.1"/>
    </source>
</evidence>
<evidence type="ECO:0000259" key="7">
    <source>
        <dbReference type="PROSITE" id="PS51210"/>
    </source>
</evidence>
<evidence type="ECO:0000256" key="5">
    <source>
        <dbReference type="PROSITE-ProRule" id="PRU00555"/>
    </source>
</evidence>
<dbReference type="VEuPathDB" id="FungiDB:B9J08_002814"/>
<dbReference type="VEuPathDB" id="FungiDB:CJJ07_003401"/>
<dbReference type="VEuPathDB" id="FungiDB:CJJ09_001283"/>
<dbReference type="GO" id="GO:0005829">
    <property type="term" value="C:cytosol"/>
    <property type="evidence" value="ECO:0007669"/>
    <property type="project" value="TreeGrafter"/>
</dbReference>
<comment type="caution">
    <text evidence="8">The sequence shown here is derived from an EMBL/GenBank/DDBJ whole genome shotgun (WGS) entry which is preliminary data.</text>
</comment>
<accession>A0A0L0P3D2</accession>
<dbReference type="SUPFAM" id="SSF52151">
    <property type="entry name" value="FabD/lysophospholipase-like"/>
    <property type="match status" value="1"/>
</dbReference>
<dbReference type="GO" id="GO:0004623">
    <property type="term" value="F:phospholipase A2 activity"/>
    <property type="evidence" value="ECO:0007669"/>
    <property type="project" value="TreeGrafter"/>
</dbReference>
<dbReference type="GO" id="GO:0004622">
    <property type="term" value="F:phosphatidylcholine lysophospholipase activity"/>
    <property type="evidence" value="ECO:0007669"/>
    <property type="project" value="UniProtKB-EC"/>
</dbReference>
<dbReference type="SMART" id="SM00022">
    <property type="entry name" value="PLAc"/>
    <property type="match status" value="1"/>
</dbReference>
<proteinExistence type="inferred from homology"/>
<dbReference type="Gene3D" id="3.40.1090.10">
    <property type="entry name" value="Cytosolic phospholipase A2 catalytic domain"/>
    <property type="match status" value="1"/>
</dbReference>
<keyword evidence="3 5" id="KW-0442">Lipid degradation</keyword>
<dbReference type="InterPro" id="IPR002642">
    <property type="entry name" value="LysoPLipase_cat_dom"/>
</dbReference>
<evidence type="ECO:0000256" key="3">
    <source>
        <dbReference type="ARBA" id="ARBA00022963"/>
    </source>
</evidence>
<dbReference type="VEuPathDB" id="FungiDB:QG37_02352"/>
<dbReference type="EC" id="3.1.1.5" evidence="6"/>
<keyword evidence="2 5" id="KW-0378">Hydrolase</keyword>
<dbReference type="InterPro" id="IPR016035">
    <property type="entry name" value="Acyl_Trfase/lysoPLipase"/>
</dbReference>
<dbReference type="PANTHER" id="PTHR10728:SF56">
    <property type="entry name" value="MEIOTIC PHOSPHOLIPASE SPO1-RELATED"/>
    <property type="match status" value="1"/>
</dbReference>
<feature type="domain" description="PLA2c" evidence="7">
    <location>
        <begin position="1"/>
        <end position="568"/>
    </location>
</feature>
<dbReference type="EMBL" id="LGST01000017">
    <property type="protein sequence ID" value="KNE00819.1"/>
    <property type="molecule type" value="Genomic_DNA"/>
</dbReference>
<dbReference type="AlphaFoldDB" id="A0A0L0P3D2"/>
<evidence type="ECO:0000256" key="6">
    <source>
        <dbReference type="RuleBase" id="RU362103"/>
    </source>
</evidence>
<dbReference type="GO" id="GO:0005576">
    <property type="term" value="C:extracellular region"/>
    <property type="evidence" value="ECO:0007669"/>
    <property type="project" value="TreeGrafter"/>
</dbReference>
<dbReference type="Proteomes" id="UP000037122">
    <property type="component" value="Unassembled WGS sequence"/>
</dbReference>
<comment type="catalytic activity">
    <reaction evidence="6">
        <text>a 1-acyl-sn-glycero-3-phosphocholine + H2O = sn-glycerol 3-phosphocholine + a fatty acid + H(+)</text>
        <dbReference type="Rhea" id="RHEA:15177"/>
        <dbReference type="ChEBI" id="CHEBI:15377"/>
        <dbReference type="ChEBI" id="CHEBI:15378"/>
        <dbReference type="ChEBI" id="CHEBI:16870"/>
        <dbReference type="ChEBI" id="CHEBI:28868"/>
        <dbReference type="ChEBI" id="CHEBI:58168"/>
        <dbReference type="EC" id="3.1.1.5"/>
    </reaction>
</comment>
<gene>
    <name evidence="8" type="ORF">QG37_02352</name>
</gene>
<protein>
    <recommendedName>
        <fullName evidence="6">Lysophospholipase</fullName>
        <ecNumber evidence="6">3.1.1.5</ecNumber>
    </recommendedName>
</protein>
<evidence type="ECO:0000313" key="9">
    <source>
        <dbReference type="Proteomes" id="UP000037122"/>
    </source>
</evidence>
<dbReference type="Pfam" id="PF01735">
    <property type="entry name" value="PLA2_B"/>
    <property type="match status" value="2"/>
</dbReference>
<sequence>MNDTAFARTPTIGIAISGGGFRSMLSGAGVLGAYDARSPGADGELGGLLQSSTYLAGISGGLWIVISFFLNDGMQLYSILEDLKLDLQTPILEGVPNMELGNLREHLFQKDKTSMNAEVSESKLSSVITSIVKSIFSIGDDEGDSGIKSIIGFYKDISLEAKAKKDSGYRLSLIDYWARTLARKVLPAKFRSTGFTISSASKQLSFQNYSQPFPIITSVELIPNETVSSVDSHIIEISPFEFGSWDSFLNSFVSTKFLGSDLWNGTSLHLSLSLNASICTSGYDTVAFLAATSSGLFNTVFQYVYDFIPKIHHESSLYVTQILRIFGFSTLPTRNAAEFSEFAIYSPNPFRGVQSGERGRSVENSTSLFLADGGEDGQNIPFSPYLVPGRKVDAILAFDMGSEIDNRPSGLSLRSSAQRYHANQSELHIPLFKDPNGILRRIFPVVPSAAQYSLISQKPAFLGCEIEDFPAFKGNLLDNFKVYNNYTPPLTIYQANHDIVFEANTSTFKSVYSPDEVQGMFDNGCELAVNRMDLSYKECLWCALMKRASKTLPEVCDSCFNKYCYREH</sequence>
<dbReference type="VEuPathDB" id="FungiDB:CJI96_0000652"/>
<keyword evidence="4 5" id="KW-0443">Lipid metabolism</keyword>
<evidence type="ECO:0000256" key="1">
    <source>
        <dbReference type="ARBA" id="ARBA00008780"/>
    </source>
</evidence>
<reference evidence="9" key="1">
    <citation type="journal article" date="2015" name="BMC Genomics">
        <title>Draft genome of a commonly misdiagnosed multidrug resistant pathogen Candida auris.</title>
        <authorList>
            <person name="Chatterjee S."/>
            <person name="Alampalli S.V."/>
            <person name="Nageshan R.K."/>
            <person name="Chettiar S.T."/>
            <person name="Joshi S."/>
            <person name="Tatu U.S."/>
        </authorList>
    </citation>
    <scope>NUCLEOTIDE SEQUENCE [LARGE SCALE GENOMIC DNA]</scope>
    <source>
        <strain evidence="9">6684</strain>
    </source>
</reference>